<evidence type="ECO:0000313" key="1">
    <source>
        <dbReference type="EMBL" id="GAH63473.1"/>
    </source>
</evidence>
<name>X1J138_9ZZZZ</name>
<organism evidence="1">
    <name type="scientific">marine sediment metagenome</name>
    <dbReference type="NCBI Taxonomy" id="412755"/>
    <lineage>
        <taxon>unclassified sequences</taxon>
        <taxon>metagenomes</taxon>
        <taxon>ecological metagenomes</taxon>
    </lineage>
</organism>
<reference evidence="1" key="1">
    <citation type="journal article" date="2014" name="Front. Microbiol.">
        <title>High frequency of phylogenetically diverse reductive dehalogenase-homologous genes in deep subseafloor sedimentary metagenomes.</title>
        <authorList>
            <person name="Kawai M."/>
            <person name="Futagami T."/>
            <person name="Toyoda A."/>
            <person name="Takaki Y."/>
            <person name="Nishi S."/>
            <person name="Hori S."/>
            <person name="Arai W."/>
            <person name="Tsubouchi T."/>
            <person name="Morono Y."/>
            <person name="Uchiyama I."/>
            <person name="Ito T."/>
            <person name="Fujiyama A."/>
            <person name="Inagaki F."/>
            <person name="Takami H."/>
        </authorList>
    </citation>
    <scope>NUCLEOTIDE SEQUENCE</scope>
    <source>
        <strain evidence="1">Expedition CK06-06</strain>
    </source>
</reference>
<protein>
    <submittedName>
        <fullName evidence="1">Uncharacterized protein</fullName>
    </submittedName>
</protein>
<comment type="caution">
    <text evidence="1">The sequence shown here is derived from an EMBL/GenBank/DDBJ whole genome shotgun (WGS) entry which is preliminary data.</text>
</comment>
<sequence>EAVAILMRSNKIEEIYDKFFQPYNGKIVNIIPIN</sequence>
<dbReference type="EMBL" id="BARU01034406">
    <property type="protein sequence ID" value="GAH63473.1"/>
    <property type="molecule type" value="Genomic_DNA"/>
</dbReference>
<proteinExistence type="predicted"/>
<accession>X1J138</accession>
<feature type="non-terminal residue" evidence="1">
    <location>
        <position position="1"/>
    </location>
</feature>
<dbReference type="AlphaFoldDB" id="X1J138"/>
<gene>
    <name evidence="1" type="ORF">S03H2_54015</name>
</gene>